<dbReference type="SUPFAM" id="SSF57701">
    <property type="entry name" value="Zn2/Cys6 DNA-binding domain"/>
    <property type="match status" value="1"/>
</dbReference>
<name>A0A8T9BWM9_9HELO</name>
<feature type="domain" description="Zn(2)-C6 fungal-type" evidence="7">
    <location>
        <begin position="31"/>
        <end position="59"/>
    </location>
</feature>
<dbReference type="InterPro" id="IPR052360">
    <property type="entry name" value="Transcr_Regulatory_Proteins"/>
</dbReference>
<dbReference type="Gene3D" id="4.10.240.10">
    <property type="entry name" value="Zn(2)-C6 fungal-type DNA-binding domain"/>
    <property type="match status" value="1"/>
</dbReference>
<evidence type="ECO:0000313" key="9">
    <source>
        <dbReference type="Proteomes" id="UP000469558"/>
    </source>
</evidence>
<dbReference type="GO" id="GO:0008270">
    <property type="term" value="F:zinc ion binding"/>
    <property type="evidence" value="ECO:0007669"/>
    <property type="project" value="InterPro"/>
</dbReference>
<keyword evidence="4" id="KW-0238">DNA-binding</keyword>
<dbReference type="SMART" id="SM00066">
    <property type="entry name" value="GAL4"/>
    <property type="match status" value="1"/>
</dbReference>
<dbReference type="InterPro" id="IPR036864">
    <property type="entry name" value="Zn2-C6_fun-type_DNA-bd_sf"/>
</dbReference>
<evidence type="ECO:0000256" key="2">
    <source>
        <dbReference type="ARBA" id="ARBA00022833"/>
    </source>
</evidence>
<protein>
    <submittedName>
        <fullName evidence="8">Transcriptional regulatory protein moc3</fullName>
    </submittedName>
</protein>
<evidence type="ECO:0000256" key="6">
    <source>
        <dbReference type="ARBA" id="ARBA00023242"/>
    </source>
</evidence>
<dbReference type="PANTHER" id="PTHR36206:SF4">
    <property type="entry name" value="HYPOTHETICAL CONSERVED PROTEIN (EUROFUNG)-RELATED"/>
    <property type="match status" value="1"/>
</dbReference>
<dbReference type="Proteomes" id="UP000469558">
    <property type="component" value="Unassembled WGS sequence"/>
</dbReference>
<organism evidence="8 9">
    <name type="scientific">Lachnellula suecica</name>
    <dbReference type="NCBI Taxonomy" id="602035"/>
    <lineage>
        <taxon>Eukaryota</taxon>
        <taxon>Fungi</taxon>
        <taxon>Dikarya</taxon>
        <taxon>Ascomycota</taxon>
        <taxon>Pezizomycotina</taxon>
        <taxon>Leotiomycetes</taxon>
        <taxon>Helotiales</taxon>
        <taxon>Lachnaceae</taxon>
        <taxon>Lachnellula</taxon>
    </lineage>
</organism>
<dbReference type="EMBL" id="QGMK01001591">
    <property type="protein sequence ID" value="TVY67375.1"/>
    <property type="molecule type" value="Genomic_DNA"/>
</dbReference>
<keyword evidence="9" id="KW-1185">Reference proteome</keyword>
<dbReference type="InterPro" id="IPR001138">
    <property type="entry name" value="Zn2Cys6_DnaBD"/>
</dbReference>
<dbReference type="PROSITE" id="PS50048">
    <property type="entry name" value="ZN2_CY6_FUNGAL_2"/>
    <property type="match status" value="1"/>
</dbReference>
<dbReference type="PROSITE" id="PS00463">
    <property type="entry name" value="ZN2_CY6_FUNGAL_1"/>
    <property type="match status" value="1"/>
</dbReference>
<dbReference type="Pfam" id="PF11951">
    <property type="entry name" value="Fungal_trans_2"/>
    <property type="match status" value="1"/>
</dbReference>
<accession>A0A8T9BWM9</accession>
<evidence type="ECO:0000256" key="1">
    <source>
        <dbReference type="ARBA" id="ARBA00022723"/>
    </source>
</evidence>
<evidence type="ECO:0000256" key="3">
    <source>
        <dbReference type="ARBA" id="ARBA00023015"/>
    </source>
</evidence>
<keyword evidence="5" id="KW-0804">Transcription</keyword>
<dbReference type="PANTHER" id="PTHR36206">
    <property type="entry name" value="ASPERCRYPTIN BIOSYNTHESIS CLUSTER-SPECIFIC TRANSCRIPTION REGULATOR ATNN-RELATED"/>
    <property type="match status" value="1"/>
</dbReference>
<evidence type="ECO:0000256" key="5">
    <source>
        <dbReference type="ARBA" id="ARBA00023163"/>
    </source>
</evidence>
<dbReference type="GO" id="GO:0000981">
    <property type="term" value="F:DNA-binding transcription factor activity, RNA polymerase II-specific"/>
    <property type="evidence" value="ECO:0007669"/>
    <property type="project" value="InterPro"/>
</dbReference>
<gene>
    <name evidence="8" type="primary">moc3_3</name>
    <name evidence="8" type="ORF">LSUE1_G008726</name>
</gene>
<dbReference type="CDD" id="cd00067">
    <property type="entry name" value="GAL4"/>
    <property type="match status" value="1"/>
</dbReference>
<dbReference type="AlphaFoldDB" id="A0A8T9BWM9"/>
<dbReference type="InterPro" id="IPR021858">
    <property type="entry name" value="Fun_TF"/>
</dbReference>
<sequence>MTERVLDLQMQVSPGAAIRKTRASKPKVKTGCQTCKIRRVKCDETKPHCLRCAKFGHQCDGYVSKPISKPSLSIGGSRLLVPKSQSRHEIIERKVEAKLCPTPATPTFRTQHEHDAFTTFCSSTVSASFSSDLWTRLMLQACETEPAVRHAVVALGALNLDPSNLLTPTKENGIGTLRHQFAFRQYSKALCLLRRDVAGGKHDLRTTLIASLLFYCFESFQGYHELAISQVYTGLKLIREWASSFYKPRSQEKVEDDVLRAFGSLEIQVMLYADGRTREAHEHYRRAGQVDVDEMPGVFGGLEEARRLLECVIRRSMHWLRSTMHLHTFTTASEGEGNLFFDVDPTFSERVATLSEYERWDGAFSPLLNHARSRSAPHETFILASTLRLHWLAGYLSIESNNSRSALLNNSKYTVLLQELVGIARLLLKEEDKEGVKKGGYVFDMQIIVPLLT</sequence>
<evidence type="ECO:0000313" key="8">
    <source>
        <dbReference type="EMBL" id="TVY67375.1"/>
    </source>
</evidence>
<keyword evidence="6" id="KW-0539">Nucleus</keyword>
<comment type="caution">
    <text evidence="8">The sequence shown here is derived from an EMBL/GenBank/DDBJ whole genome shotgun (WGS) entry which is preliminary data.</text>
</comment>
<feature type="non-terminal residue" evidence="8">
    <location>
        <position position="1"/>
    </location>
</feature>
<evidence type="ECO:0000259" key="7">
    <source>
        <dbReference type="PROSITE" id="PS50048"/>
    </source>
</evidence>
<keyword evidence="1" id="KW-0479">Metal-binding</keyword>
<keyword evidence="2" id="KW-0862">Zinc</keyword>
<dbReference type="GO" id="GO:0003677">
    <property type="term" value="F:DNA binding"/>
    <property type="evidence" value="ECO:0007669"/>
    <property type="project" value="UniProtKB-KW"/>
</dbReference>
<dbReference type="Pfam" id="PF00172">
    <property type="entry name" value="Zn_clus"/>
    <property type="match status" value="1"/>
</dbReference>
<evidence type="ECO:0000256" key="4">
    <source>
        <dbReference type="ARBA" id="ARBA00023125"/>
    </source>
</evidence>
<reference evidence="8 9" key="1">
    <citation type="submission" date="2018-05" db="EMBL/GenBank/DDBJ databases">
        <title>Genome sequencing and assembly of the regulated plant pathogen Lachnellula willkommii and related sister species for the development of diagnostic species identification markers.</title>
        <authorList>
            <person name="Giroux E."/>
            <person name="Bilodeau G."/>
        </authorList>
    </citation>
    <scope>NUCLEOTIDE SEQUENCE [LARGE SCALE GENOMIC DNA]</scope>
    <source>
        <strain evidence="8 9">CBS 268.59</strain>
    </source>
</reference>
<proteinExistence type="predicted"/>
<dbReference type="OrthoDB" id="3598904at2759"/>
<keyword evidence="3" id="KW-0805">Transcription regulation</keyword>